<keyword evidence="11 14" id="KW-0408">Iron</keyword>
<comment type="subunit">
    <text evidence="3 14">Homodimer.</text>
</comment>
<dbReference type="SUPFAM" id="SSF102114">
    <property type="entry name" value="Radical SAM enzymes"/>
    <property type="match status" value="1"/>
</dbReference>
<dbReference type="InterPro" id="IPR006638">
    <property type="entry name" value="Elp3/MiaA/NifB-like_rSAM"/>
</dbReference>
<dbReference type="OrthoDB" id="9786826at2"/>
<feature type="binding site" evidence="14 15">
    <location>
        <position position="148"/>
    </location>
    <ligand>
        <name>[2Fe-2S] cluster</name>
        <dbReference type="ChEBI" id="CHEBI:190135"/>
    </ligand>
</feature>
<evidence type="ECO:0000256" key="8">
    <source>
        <dbReference type="ARBA" id="ARBA00022714"/>
    </source>
</evidence>
<feature type="binding site" evidence="14 15">
    <location>
        <position position="116"/>
    </location>
    <ligand>
        <name>[2Fe-2S] cluster</name>
        <dbReference type="ChEBI" id="CHEBI:190135"/>
    </ligand>
</feature>
<keyword evidence="5 14" id="KW-0004">4Fe-4S</keyword>
<evidence type="ECO:0000256" key="13">
    <source>
        <dbReference type="ARBA" id="ARBA00051157"/>
    </source>
</evidence>
<comment type="similarity">
    <text evidence="2 14">Belongs to the radical SAM superfamily. Biotin synthase family.</text>
</comment>
<dbReference type="GO" id="GO:0051539">
    <property type="term" value="F:4 iron, 4 sulfur cluster binding"/>
    <property type="evidence" value="ECO:0007669"/>
    <property type="project" value="UniProtKB-KW"/>
</dbReference>
<dbReference type="SFLD" id="SFLDG01278">
    <property type="entry name" value="biotin_synthase_like"/>
    <property type="match status" value="1"/>
</dbReference>
<dbReference type="SFLD" id="SFLDG01060">
    <property type="entry name" value="BATS_domain_containing"/>
    <property type="match status" value="1"/>
</dbReference>
<dbReference type="GO" id="GO:0004076">
    <property type="term" value="F:biotin synthase activity"/>
    <property type="evidence" value="ECO:0007669"/>
    <property type="project" value="UniProtKB-UniRule"/>
</dbReference>
<dbReference type="FunFam" id="3.20.20.70:FF:000026">
    <property type="entry name" value="Biotin synthase"/>
    <property type="match status" value="1"/>
</dbReference>
<dbReference type="SMART" id="SM00729">
    <property type="entry name" value="Elp3"/>
    <property type="match status" value="1"/>
</dbReference>
<keyword evidence="8 14" id="KW-0001">2Fe-2S</keyword>
<evidence type="ECO:0000256" key="11">
    <source>
        <dbReference type="ARBA" id="ARBA00023004"/>
    </source>
</evidence>
<feature type="binding site" evidence="14 15">
    <location>
        <position position="278"/>
    </location>
    <ligand>
        <name>[2Fe-2S] cluster</name>
        <dbReference type="ChEBI" id="CHEBI:190135"/>
    </ligand>
</feature>
<dbReference type="PROSITE" id="PS51918">
    <property type="entry name" value="RADICAL_SAM"/>
    <property type="match status" value="1"/>
</dbReference>
<dbReference type="Pfam" id="PF04055">
    <property type="entry name" value="Radical_SAM"/>
    <property type="match status" value="1"/>
</dbReference>
<dbReference type="InterPro" id="IPR013785">
    <property type="entry name" value="Aldolase_TIM"/>
</dbReference>
<evidence type="ECO:0000256" key="9">
    <source>
        <dbReference type="ARBA" id="ARBA00022723"/>
    </source>
</evidence>
<keyword evidence="12 14" id="KW-0411">Iron-sulfur</keyword>
<evidence type="ECO:0000256" key="4">
    <source>
        <dbReference type="ARBA" id="ARBA00012236"/>
    </source>
</evidence>
<comment type="pathway">
    <text evidence="1 14">Cofactor biosynthesis; biotin biosynthesis; biotin from 7,8-diaminononanoate: step 2/2.</text>
</comment>
<comment type="cofactor">
    <cofactor evidence="14 15">
        <name>[4Fe-4S] cluster</name>
        <dbReference type="ChEBI" id="CHEBI:49883"/>
    </cofactor>
    <text evidence="14 15">Binds 1 [4Fe-4S] cluster. The cluster is coordinated with 3 cysteines and an exchangeable S-adenosyl-L-methionine.</text>
</comment>
<comment type="function">
    <text evidence="14">Catalyzes the conversion of dethiobiotin (DTB) to biotin by the insertion of a sulfur atom into dethiobiotin via a radical-based mechanism.</text>
</comment>
<dbReference type="KEGG" id="lcre:Pla8534_45590"/>
<dbReference type="Proteomes" id="UP000317648">
    <property type="component" value="Chromosome"/>
</dbReference>
<protein>
    <recommendedName>
        <fullName evidence="4 14">Biotin synthase</fullName>
        <ecNumber evidence="4 14">2.8.1.6</ecNumber>
    </recommendedName>
</protein>
<evidence type="ECO:0000256" key="2">
    <source>
        <dbReference type="ARBA" id="ARBA00010765"/>
    </source>
</evidence>
<dbReference type="InterPro" id="IPR007197">
    <property type="entry name" value="rSAM"/>
</dbReference>
<dbReference type="SMART" id="SM00876">
    <property type="entry name" value="BATS"/>
    <property type="match status" value="1"/>
</dbReference>
<evidence type="ECO:0000256" key="14">
    <source>
        <dbReference type="HAMAP-Rule" id="MF_01694"/>
    </source>
</evidence>
<comment type="cofactor">
    <cofactor evidence="14">
        <name>[2Fe-2S] cluster</name>
        <dbReference type="ChEBI" id="CHEBI:190135"/>
    </cofactor>
    <text evidence="14">Binds 1 [2Fe-2S] cluster. The cluster is coordinated with 3 cysteines and 1 arginine.</text>
</comment>
<dbReference type="CDD" id="cd01335">
    <property type="entry name" value="Radical_SAM"/>
    <property type="match status" value="1"/>
</dbReference>
<evidence type="ECO:0000256" key="10">
    <source>
        <dbReference type="ARBA" id="ARBA00022756"/>
    </source>
</evidence>
<dbReference type="GO" id="GO:0009102">
    <property type="term" value="P:biotin biosynthetic process"/>
    <property type="evidence" value="ECO:0007669"/>
    <property type="project" value="UniProtKB-UniRule"/>
</dbReference>
<feature type="binding site" evidence="14 15">
    <location>
        <position position="79"/>
    </location>
    <ligand>
        <name>[4Fe-4S] cluster</name>
        <dbReference type="ChEBI" id="CHEBI:49883"/>
        <note>4Fe-4S-S-AdoMet</note>
    </ligand>
</feature>
<comment type="cofactor">
    <cofactor evidence="15">
        <name>[2Fe-2S] cluster</name>
        <dbReference type="ChEBI" id="CHEBI:190135"/>
    </cofactor>
    <text evidence="15">Binds 1 [2Fe-2S] cluster. The cluster is coordinated with 3 cysteines and 1 arginine.</text>
</comment>
<dbReference type="PANTHER" id="PTHR22976">
    <property type="entry name" value="BIOTIN SYNTHASE"/>
    <property type="match status" value="1"/>
</dbReference>
<feature type="binding site" evidence="14 15">
    <location>
        <position position="208"/>
    </location>
    <ligand>
        <name>[2Fe-2S] cluster</name>
        <dbReference type="ChEBI" id="CHEBI:190135"/>
    </ligand>
</feature>
<evidence type="ECO:0000256" key="5">
    <source>
        <dbReference type="ARBA" id="ARBA00022485"/>
    </source>
</evidence>
<keyword evidence="9 14" id="KW-0479">Metal-binding</keyword>
<evidence type="ECO:0000313" key="17">
    <source>
        <dbReference type="EMBL" id="QDU96738.1"/>
    </source>
</evidence>
<feature type="domain" description="Radical SAM core" evidence="16">
    <location>
        <begin position="54"/>
        <end position="280"/>
    </location>
</feature>
<feature type="binding site" evidence="14 15">
    <location>
        <position position="72"/>
    </location>
    <ligand>
        <name>[4Fe-4S] cluster</name>
        <dbReference type="ChEBI" id="CHEBI:49883"/>
        <note>4Fe-4S-S-AdoMet</note>
    </ligand>
</feature>
<gene>
    <name evidence="14 17" type="primary">bioB</name>
    <name evidence="17" type="ORF">Pla8534_45590</name>
</gene>
<dbReference type="Gene3D" id="3.20.20.70">
    <property type="entry name" value="Aldolase class I"/>
    <property type="match status" value="1"/>
</dbReference>
<evidence type="ECO:0000256" key="15">
    <source>
        <dbReference type="PIRSR" id="PIRSR001619-1"/>
    </source>
</evidence>
<dbReference type="EMBL" id="CP036433">
    <property type="protein sequence ID" value="QDU96738.1"/>
    <property type="molecule type" value="Genomic_DNA"/>
</dbReference>
<evidence type="ECO:0000259" key="16">
    <source>
        <dbReference type="PROSITE" id="PS51918"/>
    </source>
</evidence>
<dbReference type="EC" id="2.8.1.6" evidence="4 14"/>
<organism evidence="17 18">
    <name type="scientific">Lignipirellula cremea</name>
    <dbReference type="NCBI Taxonomy" id="2528010"/>
    <lineage>
        <taxon>Bacteria</taxon>
        <taxon>Pseudomonadati</taxon>
        <taxon>Planctomycetota</taxon>
        <taxon>Planctomycetia</taxon>
        <taxon>Pirellulales</taxon>
        <taxon>Pirellulaceae</taxon>
        <taxon>Lignipirellula</taxon>
    </lineage>
</organism>
<name>A0A518DY17_9BACT</name>
<dbReference type="PANTHER" id="PTHR22976:SF2">
    <property type="entry name" value="BIOTIN SYNTHASE, MITOCHONDRIAL"/>
    <property type="match status" value="1"/>
</dbReference>
<dbReference type="NCBIfam" id="TIGR00433">
    <property type="entry name" value="bioB"/>
    <property type="match status" value="1"/>
</dbReference>
<dbReference type="HAMAP" id="MF_01694">
    <property type="entry name" value="BioB"/>
    <property type="match status" value="1"/>
</dbReference>
<evidence type="ECO:0000256" key="7">
    <source>
        <dbReference type="ARBA" id="ARBA00022691"/>
    </source>
</evidence>
<comment type="catalytic activity">
    <reaction evidence="13 14">
        <text>(4R,5S)-dethiobiotin + (sulfur carrier)-SH + 2 reduced [2Fe-2S]-[ferredoxin] + 2 S-adenosyl-L-methionine = (sulfur carrier)-H + biotin + 2 5'-deoxyadenosine + 2 L-methionine + 2 oxidized [2Fe-2S]-[ferredoxin]</text>
        <dbReference type="Rhea" id="RHEA:22060"/>
        <dbReference type="Rhea" id="RHEA-COMP:10000"/>
        <dbReference type="Rhea" id="RHEA-COMP:10001"/>
        <dbReference type="Rhea" id="RHEA-COMP:14737"/>
        <dbReference type="Rhea" id="RHEA-COMP:14739"/>
        <dbReference type="ChEBI" id="CHEBI:17319"/>
        <dbReference type="ChEBI" id="CHEBI:29917"/>
        <dbReference type="ChEBI" id="CHEBI:33737"/>
        <dbReference type="ChEBI" id="CHEBI:33738"/>
        <dbReference type="ChEBI" id="CHEBI:57586"/>
        <dbReference type="ChEBI" id="CHEBI:57844"/>
        <dbReference type="ChEBI" id="CHEBI:59789"/>
        <dbReference type="ChEBI" id="CHEBI:64428"/>
        <dbReference type="ChEBI" id="CHEBI:149473"/>
        <dbReference type="EC" id="2.8.1.6"/>
    </reaction>
</comment>
<dbReference type="InterPro" id="IPR024177">
    <property type="entry name" value="Biotin_synthase"/>
</dbReference>
<proteinExistence type="inferred from homology"/>
<dbReference type="InterPro" id="IPR058240">
    <property type="entry name" value="rSAM_sf"/>
</dbReference>
<dbReference type="InterPro" id="IPR002684">
    <property type="entry name" value="Biotin_synth/BioAB"/>
</dbReference>
<evidence type="ECO:0000256" key="6">
    <source>
        <dbReference type="ARBA" id="ARBA00022679"/>
    </source>
</evidence>
<dbReference type="RefSeq" id="WP_145055349.1">
    <property type="nucleotide sequence ID" value="NZ_CP036433.1"/>
</dbReference>
<dbReference type="UniPathway" id="UPA00078">
    <property type="reaction ID" value="UER00162"/>
</dbReference>
<evidence type="ECO:0000256" key="12">
    <source>
        <dbReference type="ARBA" id="ARBA00023014"/>
    </source>
</evidence>
<keyword evidence="10 14" id="KW-0093">Biotin biosynthesis</keyword>
<dbReference type="Pfam" id="PF06968">
    <property type="entry name" value="BATS"/>
    <property type="match status" value="1"/>
</dbReference>
<dbReference type="GO" id="GO:0051537">
    <property type="term" value="F:2 iron, 2 sulfur cluster binding"/>
    <property type="evidence" value="ECO:0007669"/>
    <property type="project" value="UniProtKB-KW"/>
</dbReference>
<evidence type="ECO:0000313" key="18">
    <source>
        <dbReference type="Proteomes" id="UP000317648"/>
    </source>
</evidence>
<dbReference type="PIRSF" id="PIRSF001619">
    <property type="entry name" value="Biotin_synth"/>
    <property type="match status" value="1"/>
</dbReference>
<evidence type="ECO:0000256" key="1">
    <source>
        <dbReference type="ARBA" id="ARBA00004942"/>
    </source>
</evidence>
<accession>A0A518DY17</accession>
<dbReference type="GO" id="GO:0005506">
    <property type="term" value="F:iron ion binding"/>
    <property type="evidence" value="ECO:0007669"/>
    <property type="project" value="UniProtKB-UniRule"/>
</dbReference>
<keyword evidence="18" id="KW-1185">Reference proteome</keyword>
<keyword evidence="6 14" id="KW-0808">Transferase</keyword>
<dbReference type="AlphaFoldDB" id="A0A518DY17"/>
<dbReference type="InterPro" id="IPR010722">
    <property type="entry name" value="BATS_dom"/>
</dbReference>
<keyword evidence="7 14" id="KW-0949">S-adenosyl-L-methionine</keyword>
<feature type="binding site" evidence="14 15">
    <location>
        <position position="76"/>
    </location>
    <ligand>
        <name>[4Fe-4S] cluster</name>
        <dbReference type="ChEBI" id="CHEBI:49883"/>
        <note>4Fe-4S-S-AdoMet</note>
    </ligand>
</feature>
<sequence>MTLDPSKTTDWNDLAAQVLAGHRLTKEQGLAILQSPDEELLPLMHAAYTIRRRHFGNTVQLYFLMNAKSGLCPEDCTYCSQSKTSTAEIPKYNILSRDRLLDGARVAAERQSKTYCIVISARGPNEREMRAVEEIVPQIKAQYDLKICACLGLLSPEQAARLQAAGVDRVNHNVNTSAEFYSEICSTHTYQDRIDTLQAVRDAGMELCSGGIIGMGEADSDVVRMALELRDLAVESIPLNFLNPIDGTPLAGVSSLTPRYCLKTLAMFRFANPDRELRIAGGRELHLGSLQPLGLYAANSLFVGDYLTTKGQAPEADYRMIEELGFEITRNEEVAAGATAG</sequence>
<reference evidence="17 18" key="1">
    <citation type="submission" date="2019-02" db="EMBL/GenBank/DDBJ databases">
        <title>Deep-cultivation of Planctomycetes and their phenomic and genomic characterization uncovers novel biology.</title>
        <authorList>
            <person name="Wiegand S."/>
            <person name="Jogler M."/>
            <person name="Boedeker C."/>
            <person name="Pinto D."/>
            <person name="Vollmers J."/>
            <person name="Rivas-Marin E."/>
            <person name="Kohn T."/>
            <person name="Peeters S.H."/>
            <person name="Heuer A."/>
            <person name="Rast P."/>
            <person name="Oberbeckmann S."/>
            <person name="Bunk B."/>
            <person name="Jeske O."/>
            <person name="Meyerdierks A."/>
            <person name="Storesund J.E."/>
            <person name="Kallscheuer N."/>
            <person name="Luecker S."/>
            <person name="Lage O.M."/>
            <person name="Pohl T."/>
            <person name="Merkel B.J."/>
            <person name="Hornburger P."/>
            <person name="Mueller R.-W."/>
            <person name="Bruemmer F."/>
            <person name="Labrenz M."/>
            <person name="Spormann A.M."/>
            <person name="Op den Camp H."/>
            <person name="Overmann J."/>
            <person name="Amann R."/>
            <person name="Jetten M.S.M."/>
            <person name="Mascher T."/>
            <person name="Medema M.H."/>
            <person name="Devos D.P."/>
            <person name="Kaster A.-K."/>
            <person name="Ovreas L."/>
            <person name="Rohde M."/>
            <person name="Galperin M.Y."/>
            <person name="Jogler C."/>
        </authorList>
    </citation>
    <scope>NUCLEOTIDE SEQUENCE [LARGE SCALE GENOMIC DNA]</scope>
    <source>
        <strain evidence="17 18">Pla85_3_4</strain>
    </source>
</reference>
<dbReference type="SFLD" id="SFLDS00029">
    <property type="entry name" value="Radical_SAM"/>
    <property type="match status" value="1"/>
</dbReference>
<evidence type="ECO:0000256" key="3">
    <source>
        <dbReference type="ARBA" id="ARBA00011738"/>
    </source>
</evidence>